<keyword evidence="5" id="KW-1185">Reference proteome</keyword>
<dbReference type="AlphaFoldDB" id="A0A7J6V367"/>
<dbReference type="OrthoDB" id="1707487at2759"/>
<dbReference type="Pfam" id="PF14111">
    <property type="entry name" value="DUF4283"/>
    <property type="match status" value="1"/>
</dbReference>
<keyword evidence="1" id="KW-0862">Zinc</keyword>
<evidence type="ECO:0000259" key="3">
    <source>
        <dbReference type="PROSITE" id="PS50158"/>
    </source>
</evidence>
<dbReference type="GO" id="GO:0003676">
    <property type="term" value="F:nucleic acid binding"/>
    <property type="evidence" value="ECO:0007669"/>
    <property type="project" value="InterPro"/>
</dbReference>
<dbReference type="InterPro" id="IPR040256">
    <property type="entry name" value="At4g02000-like"/>
</dbReference>
<accession>A0A7J6V367</accession>
<evidence type="ECO:0000256" key="1">
    <source>
        <dbReference type="PROSITE-ProRule" id="PRU00047"/>
    </source>
</evidence>
<dbReference type="InterPro" id="IPR001878">
    <property type="entry name" value="Znf_CCHC"/>
</dbReference>
<gene>
    <name evidence="4" type="ORF">FRX31_031070</name>
</gene>
<feature type="compositionally biased region" description="Basic and acidic residues" evidence="2">
    <location>
        <begin position="289"/>
        <end position="299"/>
    </location>
</feature>
<name>A0A7J6V367_THATH</name>
<evidence type="ECO:0000313" key="5">
    <source>
        <dbReference type="Proteomes" id="UP000554482"/>
    </source>
</evidence>
<keyword evidence="1" id="KW-0479">Metal-binding</keyword>
<proteinExistence type="predicted"/>
<evidence type="ECO:0000256" key="2">
    <source>
        <dbReference type="SAM" id="MobiDB-lite"/>
    </source>
</evidence>
<keyword evidence="1" id="KW-0863">Zinc-finger</keyword>
<dbReference type="Proteomes" id="UP000554482">
    <property type="component" value="Unassembled WGS sequence"/>
</dbReference>
<sequence length="473" mass="53338">MASGSTSDLGSLHDDITDVLEPSFAEKLTLPSSNPPAPLLDVPDISAHQFDLVIFGKLFASSYVSDKLIANQLHQQWQLPHELIPIPVGKGVFRFDLESENEKNFILSQGPWVVGGHYMSFQGRSPDTPIEKISFHDMELWIQIYDLPIERLNSENGFNLGKRIGKPLQVDDEHHYGDFGSFLRVKLQVDTRLPLPNGIEYLNQSNHIKFFPIRIEKLNYFCFYCGKLGHEKTKCGARSTIMSKESVMVKRRYSVALKGFPLESTLHDFQWFIRQQNHEQRETEEDRSEENADPMHRMQIDNPTSSQQKGPSDTSTPSKHISQASLPTSHSNSLDPTTLQCPSNHDPNTCTTLPTTPTTLISIPVSYANEIPKTGFPQPHISEQCSTPPPPSQDTVSNNYLQNLPTPFNYQHGSIPGHHQSDANNHLQIPTNYNKSSVLSASSQKEEIISPHNQHETRILSSKFAFGFFLRVD</sequence>
<dbReference type="PANTHER" id="PTHR31286:SF167">
    <property type="entry name" value="OS09G0268800 PROTEIN"/>
    <property type="match status" value="1"/>
</dbReference>
<protein>
    <recommendedName>
        <fullName evidence="3">CCHC-type domain-containing protein</fullName>
    </recommendedName>
</protein>
<comment type="caution">
    <text evidence="4">The sequence shown here is derived from an EMBL/GenBank/DDBJ whole genome shotgun (WGS) entry which is preliminary data.</text>
</comment>
<dbReference type="InterPro" id="IPR025558">
    <property type="entry name" value="DUF4283"/>
</dbReference>
<feature type="region of interest" description="Disordered" evidence="2">
    <location>
        <begin position="277"/>
        <end position="355"/>
    </location>
</feature>
<reference evidence="4 5" key="1">
    <citation type="submission" date="2020-06" db="EMBL/GenBank/DDBJ databases">
        <title>Transcriptomic and genomic resources for Thalictrum thalictroides and T. hernandezii: Facilitating candidate gene discovery in an emerging model plant lineage.</title>
        <authorList>
            <person name="Arias T."/>
            <person name="Riano-Pachon D.M."/>
            <person name="Di Stilio V.S."/>
        </authorList>
    </citation>
    <scope>NUCLEOTIDE SEQUENCE [LARGE SCALE GENOMIC DNA]</scope>
    <source>
        <strain evidence="5">cv. WT478/WT964</strain>
        <tissue evidence="4">Leaves</tissue>
    </source>
</reference>
<dbReference type="EMBL" id="JABWDY010038903">
    <property type="protein sequence ID" value="KAF5179343.1"/>
    <property type="molecule type" value="Genomic_DNA"/>
</dbReference>
<feature type="compositionally biased region" description="Polar residues" evidence="2">
    <location>
        <begin position="301"/>
        <end position="348"/>
    </location>
</feature>
<dbReference type="PROSITE" id="PS50158">
    <property type="entry name" value="ZF_CCHC"/>
    <property type="match status" value="1"/>
</dbReference>
<dbReference type="GO" id="GO:0008270">
    <property type="term" value="F:zinc ion binding"/>
    <property type="evidence" value="ECO:0007669"/>
    <property type="project" value="UniProtKB-KW"/>
</dbReference>
<dbReference type="InterPro" id="IPR036875">
    <property type="entry name" value="Znf_CCHC_sf"/>
</dbReference>
<dbReference type="SUPFAM" id="SSF57756">
    <property type="entry name" value="Retrovirus zinc finger-like domains"/>
    <property type="match status" value="1"/>
</dbReference>
<dbReference type="PANTHER" id="PTHR31286">
    <property type="entry name" value="GLYCINE-RICH CELL WALL STRUCTURAL PROTEIN 1.8-LIKE"/>
    <property type="match status" value="1"/>
</dbReference>
<feature type="region of interest" description="Disordered" evidence="2">
    <location>
        <begin position="371"/>
        <end position="401"/>
    </location>
</feature>
<evidence type="ECO:0000313" key="4">
    <source>
        <dbReference type="EMBL" id="KAF5179343.1"/>
    </source>
</evidence>
<feature type="domain" description="CCHC-type" evidence="3">
    <location>
        <begin position="222"/>
        <end position="235"/>
    </location>
</feature>
<organism evidence="4 5">
    <name type="scientific">Thalictrum thalictroides</name>
    <name type="common">Rue-anemone</name>
    <name type="synonym">Anemone thalictroides</name>
    <dbReference type="NCBI Taxonomy" id="46969"/>
    <lineage>
        <taxon>Eukaryota</taxon>
        <taxon>Viridiplantae</taxon>
        <taxon>Streptophyta</taxon>
        <taxon>Embryophyta</taxon>
        <taxon>Tracheophyta</taxon>
        <taxon>Spermatophyta</taxon>
        <taxon>Magnoliopsida</taxon>
        <taxon>Ranunculales</taxon>
        <taxon>Ranunculaceae</taxon>
        <taxon>Thalictroideae</taxon>
        <taxon>Thalictrum</taxon>
    </lineage>
</organism>